<dbReference type="OMA" id="IQHLIPW"/>
<dbReference type="OrthoDB" id="2789670at2759"/>
<dbReference type="STRING" id="47428.A0A284RPA0"/>
<feature type="transmembrane region" description="Helical" evidence="11">
    <location>
        <begin position="12"/>
        <end position="28"/>
    </location>
</feature>
<dbReference type="InterPro" id="IPR036396">
    <property type="entry name" value="Cyt_P450_sf"/>
</dbReference>
<reference evidence="13" key="1">
    <citation type="journal article" date="2017" name="Nat. Ecol. Evol.">
        <title>Genome expansion and lineage-specific genetic innovations in the forest pathogenic fungi Armillaria.</title>
        <authorList>
            <person name="Sipos G."/>
            <person name="Prasanna A.N."/>
            <person name="Walter M.C."/>
            <person name="O'Connor E."/>
            <person name="Balint B."/>
            <person name="Krizsan K."/>
            <person name="Kiss B."/>
            <person name="Hess J."/>
            <person name="Varga T."/>
            <person name="Slot J."/>
            <person name="Riley R."/>
            <person name="Boka B."/>
            <person name="Rigling D."/>
            <person name="Barry K."/>
            <person name="Lee J."/>
            <person name="Mihaltcheva S."/>
            <person name="LaButti K."/>
            <person name="Lipzen A."/>
            <person name="Waldron R."/>
            <person name="Moloney N.M."/>
            <person name="Sperisen C."/>
            <person name="Kredics L."/>
            <person name="Vagvoelgyi C."/>
            <person name="Patrignani A."/>
            <person name="Fitzpatrick D."/>
            <person name="Nagy I."/>
            <person name="Doyle S."/>
            <person name="Anderson J.B."/>
            <person name="Grigoriev I.V."/>
            <person name="Gueldener U."/>
            <person name="Muensterkoetter M."/>
            <person name="Nagy L.G."/>
        </authorList>
    </citation>
    <scope>NUCLEOTIDE SEQUENCE [LARGE SCALE GENOMIC DNA]</scope>
    <source>
        <strain evidence="13">C18/9</strain>
    </source>
</reference>
<accession>A0A284RPA0</accession>
<comment type="similarity">
    <text evidence="3 10">Belongs to the cytochrome P450 family.</text>
</comment>
<evidence type="ECO:0000256" key="9">
    <source>
        <dbReference type="PIRSR" id="PIRSR602401-1"/>
    </source>
</evidence>
<dbReference type="CDD" id="cd11065">
    <property type="entry name" value="CYP64-like"/>
    <property type="match status" value="1"/>
</dbReference>
<evidence type="ECO:0000256" key="2">
    <source>
        <dbReference type="ARBA" id="ARBA00005179"/>
    </source>
</evidence>
<evidence type="ECO:0000256" key="11">
    <source>
        <dbReference type="SAM" id="Phobius"/>
    </source>
</evidence>
<keyword evidence="8 10" id="KW-0503">Monooxygenase</keyword>
<keyword evidence="6 10" id="KW-0560">Oxidoreductase</keyword>
<comment type="pathway">
    <text evidence="2">Secondary metabolite biosynthesis.</text>
</comment>
<gene>
    <name evidence="12" type="ORF">ARMOST_13961</name>
</gene>
<dbReference type="InterPro" id="IPR050364">
    <property type="entry name" value="Cytochrome_P450_fung"/>
</dbReference>
<dbReference type="PANTHER" id="PTHR46300:SF7">
    <property type="entry name" value="P450, PUTATIVE (EUROFUNG)-RELATED"/>
    <property type="match status" value="1"/>
</dbReference>
<evidence type="ECO:0000256" key="6">
    <source>
        <dbReference type="ARBA" id="ARBA00023002"/>
    </source>
</evidence>
<dbReference type="Gene3D" id="1.10.630.10">
    <property type="entry name" value="Cytochrome P450"/>
    <property type="match status" value="1"/>
</dbReference>
<evidence type="ECO:0000256" key="8">
    <source>
        <dbReference type="ARBA" id="ARBA00023033"/>
    </source>
</evidence>
<keyword evidence="11" id="KW-1133">Transmembrane helix</keyword>
<dbReference type="GO" id="GO:0004497">
    <property type="term" value="F:monooxygenase activity"/>
    <property type="evidence" value="ECO:0007669"/>
    <property type="project" value="UniProtKB-KW"/>
</dbReference>
<evidence type="ECO:0000256" key="4">
    <source>
        <dbReference type="ARBA" id="ARBA00022617"/>
    </source>
</evidence>
<comment type="cofactor">
    <cofactor evidence="1 9">
        <name>heme</name>
        <dbReference type="ChEBI" id="CHEBI:30413"/>
    </cofactor>
</comment>
<keyword evidence="11" id="KW-0812">Transmembrane</keyword>
<organism evidence="12 13">
    <name type="scientific">Armillaria ostoyae</name>
    <name type="common">Armillaria root rot fungus</name>
    <dbReference type="NCBI Taxonomy" id="47428"/>
    <lineage>
        <taxon>Eukaryota</taxon>
        <taxon>Fungi</taxon>
        <taxon>Dikarya</taxon>
        <taxon>Basidiomycota</taxon>
        <taxon>Agaricomycotina</taxon>
        <taxon>Agaricomycetes</taxon>
        <taxon>Agaricomycetidae</taxon>
        <taxon>Agaricales</taxon>
        <taxon>Marasmiineae</taxon>
        <taxon>Physalacriaceae</taxon>
        <taxon>Armillaria</taxon>
    </lineage>
</organism>
<dbReference type="PRINTS" id="PR00463">
    <property type="entry name" value="EP450I"/>
</dbReference>
<feature type="binding site" description="axial binding residue" evidence="9">
    <location>
        <position position="454"/>
    </location>
    <ligand>
        <name>heme</name>
        <dbReference type="ChEBI" id="CHEBI:30413"/>
    </ligand>
    <ligandPart>
        <name>Fe</name>
        <dbReference type="ChEBI" id="CHEBI:18248"/>
    </ligandPart>
</feature>
<dbReference type="SUPFAM" id="SSF48264">
    <property type="entry name" value="Cytochrome P450"/>
    <property type="match status" value="1"/>
</dbReference>
<dbReference type="InterPro" id="IPR002401">
    <property type="entry name" value="Cyt_P450_E_grp-I"/>
</dbReference>
<proteinExistence type="inferred from homology"/>
<dbReference type="Pfam" id="PF00067">
    <property type="entry name" value="p450"/>
    <property type="match status" value="1"/>
</dbReference>
<dbReference type="EMBL" id="FUEG01000012">
    <property type="protein sequence ID" value="SJL10573.1"/>
    <property type="molecule type" value="Genomic_DNA"/>
</dbReference>
<evidence type="ECO:0000313" key="13">
    <source>
        <dbReference type="Proteomes" id="UP000219338"/>
    </source>
</evidence>
<keyword evidence="5 9" id="KW-0479">Metal-binding</keyword>
<keyword evidence="11" id="KW-0472">Membrane</keyword>
<dbReference type="Proteomes" id="UP000219338">
    <property type="component" value="Unassembled WGS sequence"/>
</dbReference>
<evidence type="ECO:0000256" key="10">
    <source>
        <dbReference type="RuleBase" id="RU000461"/>
    </source>
</evidence>
<dbReference type="InterPro" id="IPR001128">
    <property type="entry name" value="Cyt_P450"/>
</dbReference>
<evidence type="ECO:0000256" key="1">
    <source>
        <dbReference type="ARBA" id="ARBA00001971"/>
    </source>
</evidence>
<sequence>MAQFLSLSTENWNGYIIVLVLITSYFFYQRASKARASFPPGPRGWTWPILGNILDLNIDQSRVHLQFSEWKSTYGDVVGLKVAGQSIIVLNSRSAVLELLGRRGAVYSDRPRIPFLRELVGLDWVLPFQPYGQEMHLQRRMIDRAINTEFSRHFHGMIAQEARILASRLVANSQEFDKFFLRMTGRTLLRFTLGNQTDQDREKIMEMADAFEEATSLGTSVAGTHLVDLMPSLASLPLALFGSKTKSTVLHLRETAHNLFNNPYEMKQQDRENSVSSDPSMFRLLVEQNKQIDGSIKDEKSIKAVVTASYSAGVITGTETLKVFVLAMMHYPDVQQKAQALIDAVIGSRGLPTLDDRSSLPYIEAILKETLRWKPVIPLAFPHRTTVDDVYKGYLIPKGSTIMPNSWQCLQDAGDYPDPENFLPERFCDSTGSILLNDAPEPRQFTFGYGRRVCPGRNFAENILWVNIATLLSVFDIRRPDGQKEPRIISHMGVMKPEPFECLFVPRSEDRLNQLLADNGVDGQFTNTL</sequence>
<keyword evidence="4 9" id="KW-0349">Heme</keyword>
<dbReference type="PRINTS" id="PR00385">
    <property type="entry name" value="P450"/>
</dbReference>
<keyword evidence="13" id="KW-1185">Reference proteome</keyword>
<evidence type="ECO:0000256" key="5">
    <source>
        <dbReference type="ARBA" id="ARBA00022723"/>
    </source>
</evidence>
<evidence type="ECO:0000256" key="3">
    <source>
        <dbReference type="ARBA" id="ARBA00010617"/>
    </source>
</evidence>
<dbReference type="PROSITE" id="PS00086">
    <property type="entry name" value="CYTOCHROME_P450"/>
    <property type="match status" value="1"/>
</dbReference>
<dbReference type="AlphaFoldDB" id="A0A284RPA0"/>
<dbReference type="GO" id="GO:0016705">
    <property type="term" value="F:oxidoreductase activity, acting on paired donors, with incorporation or reduction of molecular oxygen"/>
    <property type="evidence" value="ECO:0007669"/>
    <property type="project" value="InterPro"/>
</dbReference>
<protein>
    <recommendedName>
        <fullName evidence="14">Cytochrome P450</fullName>
    </recommendedName>
</protein>
<evidence type="ECO:0000313" key="12">
    <source>
        <dbReference type="EMBL" id="SJL10573.1"/>
    </source>
</evidence>
<dbReference type="PANTHER" id="PTHR46300">
    <property type="entry name" value="P450, PUTATIVE (EUROFUNG)-RELATED-RELATED"/>
    <property type="match status" value="1"/>
</dbReference>
<evidence type="ECO:0008006" key="14">
    <source>
        <dbReference type="Google" id="ProtNLM"/>
    </source>
</evidence>
<dbReference type="GO" id="GO:0005506">
    <property type="term" value="F:iron ion binding"/>
    <property type="evidence" value="ECO:0007669"/>
    <property type="project" value="InterPro"/>
</dbReference>
<name>A0A284RPA0_ARMOS</name>
<dbReference type="GO" id="GO:0020037">
    <property type="term" value="F:heme binding"/>
    <property type="evidence" value="ECO:0007669"/>
    <property type="project" value="InterPro"/>
</dbReference>
<dbReference type="InterPro" id="IPR017972">
    <property type="entry name" value="Cyt_P450_CS"/>
</dbReference>
<keyword evidence="7 9" id="KW-0408">Iron</keyword>
<evidence type="ECO:0000256" key="7">
    <source>
        <dbReference type="ARBA" id="ARBA00023004"/>
    </source>
</evidence>